<feature type="compositionally biased region" description="Acidic residues" evidence="10">
    <location>
        <begin position="428"/>
        <end position="437"/>
    </location>
</feature>
<dbReference type="GO" id="GO:0008270">
    <property type="term" value="F:zinc ion binding"/>
    <property type="evidence" value="ECO:0007669"/>
    <property type="project" value="UniProtKB-KW"/>
</dbReference>
<protein>
    <recommendedName>
        <fullName evidence="11">SP-RING-type domain-containing protein</fullName>
    </recommendedName>
</protein>
<dbReference type="GO" id="GO:0000724">
    <property type="term" value="P:double-strand break repair via homologous recombination"/>
    <property type="evidence" value="ECO:0007669"/>
    <property type="project" value="InterPro"/>
</dbReference>
<dbReference type="UniPathway" id="UPA00886"/>
<dbReference type="GO" id="GO:0061665">
    <property type="term" value="F:SUMO ligase activity"/>
    <property type="evidence" value="ECO:0007669"/>
    <property type="project" value="TreeGrafter"/>
</dbReference>
<dbReference type="InterPro" id="IPR004181">
    <property type="entry name" value="Znf_MIZ"/>
</dbReference>
<evidence type="ECO:0000256" key="6">
    <source>
        <dbReference type="ARBA" id="ARBA00022771"/>
    </source>
</evidence>
<keyword evidence="5" id="KW-0479">Metal-binding</keyword>
<feature type="compositionally biased region" description="Acidic residues" evidence="10">
    <location>
        <begin position="457"/>
        <end position="467"/>
    </location>
</feature>
<dbReference type="InterPro" id="IPR026846">
    <property type="entry name" value="Nse2(Mms21)"/>
</dbReference>
<dbReference type="InterPro" id="IPR013083">
    <property type="entry name" value="Znf_RING/FYVE/PHD"/>
</dbReference>
<dbReference type="GO" id="GO:0005634">
    <property type="term" value="C:nucleus"/>
    <property type="evidence" value="ECO:0007669"/>
    <property type="project" value="UniProtKB-SubCell"/>
</dbReference>
<evidence type="ECO:0000313" key="13">
    <source>
        <dbReference type="Proteomes" id="UP000243723"/>
    </source>
</evidence>
<evidence type="ECO:0000256" key="5">
    <source>
        <dbReference type="ARBA" id="ARBA00022723"/>
    </source>
</evidence>
<evidence type="ECO:0000256" key="2">
    <source>
        <dbReference type="ARBA" id="ARBA00004718"/>
    </source>
</evidence>
<evidence type="ECO:0000259" key="11">
    <source>
        <dbReference type="Pfam" id="PF11789"/>
    </source>
</evidence>
<dbReference type="EMBL" id="NHZQ01000072">
    <property type="protein sequence ID" value="PSK54763.1"/>
    <property type="molecule type" value="Genomic_DNA"/>
</dbReference>
<dbReference type="Proteomes" id="UP000243723">
    <property type="component" value="Unassembled WGS sequence"/>
</dbReference>
<organism evidence="12 13">
    <name type="scientific">Elsinoe australis</name>
    <dbReference type="NCBI Taxonomy" id="40998"/>
    <lineage>
        <taxon>Eukaryota</taxon>
        <taxon>Fungi</taxon>
        <taxon>Dikarya</taxon>
        <taxon>Ascomycota</taxon>
        <taxon>Pezizomycotina</taxon>
        <taxon>Dothideomycetes</taxon>
        <taxon>Dothideomycetidae</taxon>
        <taxon>Myriangiales</taxon>
        <taxon>Elsinoaceae</taxon>
        <taxon>Elsinoe</taxon>
    </lineage>
</organism>
<dbReference type="Pfam" id="PF11789">
    <property type="entry name" value="zf-Nse"/>
    <property type="match status" value="1"/>
</dbReference>
<dbReference type="GO" id="GO:0030915">
    <property type="term" value="C:Smc5-Smc6 complex"/>
    <property type="evidence" value="ECO:0007669"/>
    <property type="project" value="InterPro"/>
</dbReference>
<dbReference type="STRING" id="40998.A0A2P8A2R5"/>
<keyword evidence="6" id="KW-0863">Zinc-finger</keyword>
<evidence type="ECO:0000313" key="12">
    <source>
        <dbReference type="EMBL" id="PSK54763.1"/>
    </source>
</evidence>
<feature type="region of interest" description="Disordered" evidence="10">
    <location>
        <begin position="251"/>
        <end position="296"/>
    </location>
</feature>
<dbReference type="PANTHER" id="PTHR21330:SF1">
    <property type="entry name" value="E3 SUMO-PROTEIN LIGASE NSE2"/>
    <property type="match status" value="1"/>
</dbReference>
<evidence type="ECO:0000256" key="9">
    <source>
        <dbReference type="ARBA" id="ARBA00023242"/>
    </source>
</evidence>
<feature type="compositionally biased region" description="Basic and acidic residues" evidence="10">
    <location>
        <begin position="477"/>
        <end position="493"/>
    </location>
</feature>
<evidence type="ECO:0000256" key="3">
    <source>
        <dbReference type="ARBA" id="ARBA00008212"/>
    </source>
</evidence>
<keyword evidence="8" id="KW-0862">Zinc</keyword>
<evidence type="ECO:0000256" key="10">
    <source>
        <dbReference type="SAM" id="MobiDB-lite"/>
    </source>
</evidence>
<feature type="region of interest" description="Disordered" evidence="10">
    <location>
        <begin position="422"/>
        <end position="493"/>
    </location>
</feature>
<dbReference type="SUPFAM" id="SSF57850">
    <property type="entry name" value="RING/U-box"/>
    <property type="match status" value="1"/>
</dbReference>
<keyword evidence="4" id="KW-0808">Transferase</keyword>
<evidence type="ECO:0000256" key="7">
    <source>
        <dbReference type="ARBA" id="ARBA00022786"/>
    </source>
</evidence>
<dbReference type="OrthoDB" id="756301at2759"/>
<dbReference type="Gene3D" id="3.30.40.10">
    <property type="entry name" value="Zinc/RING finger domain, C3HC4 (zinc finger)"/>
    <property type="match status" value="1"/>
</dbReference>
<dbReference type="GO" id="GO:0016925">
    <property type="term" value="P:protein sumoylation"/>
    <property type="evidence" value="ECO:0007669"/>
    <property type="project" value="UniProtKB-UniPathway"/>
</dbReference>
<comment type="similarity">
    <text evidence="3">Belongs to the NSE2 family.</text>
</comment>
<accession>A0A2P8A2R5</accession>
<gene>
    <name evidence="12" type="ORF">B9Z65_3852</name>
</gene>
<evidence type="ECO:0000256" key="4">
    <source>
        <dbReference type="ARBA" id="ARBA00022679"/>
    </source>
</evidence>
<reference evidence="12 13" key="1">
    <citation type="submission" date="2017-05" db="EMBL/GenBank/DDBJ databases">
        <title>Draft genome sequence of Elsinoe australis.</title>
        <authorList>
            <person name="Cheng Q."/>
        </authorList>
    </citation>
    <scope>NUCLEOTIDE SEQUENCE [LARGE SCALE GENOMIC DNA]</scope>
    <source>
        <strain evidence="12 13">NL1</strain>
    </source>
</reference>
<dbReference type="CDD" id="cd16651">
    <property type="entry name" value="SPL-RING_NSE2"/>
    <property type="match status" value="1"/>
</dbReference>
<evidence type="ECO:0000256" key="8">
    <source>
        <dbReference type="ARBA" id="ARBA00022833"/>
    </source>
</evidence>
<proteinExistence type="inferred from homology"/>
<feature type="compositionally biased region" description="Gly residues" evidence="10">
    <location>
        <begin position="272"/>
        <end position="289"/>
    </location>
</feature>
<feature type="region of interest" description="Disordered" evidence="10">
    <location>
        <begin position="150"/>
        <end position="210"/>
    </location>
</feature>
<dbReference type="PANTHER" id="PTHR21330">
    <property type="entry name" value="E3 SUMO-PROTEIN LIGASE NSE2"/>
    <property type="match status" value="1"/>
</dbReference>
<comment type="pathway">
    <text evidence="2">Protein modification; protein sumoylation.</text>
</comment>
<feature type="compositionally biased region" description="Polar residues" evidence="10">
    <location>
        <begin position="156"/>
        <end position="207"/>
    </location>
</feature>
<name>A0A2P8A2R5_9PEZI</name>
<dbReference type="AlphaFoldDB" id="A0A2P8A2R5"/>
<keyword evidence="13" id="KW-1185">Reference proteome</keyword>
<sequence length="493" mass="53960">MPSLISSRPSGGTQTARRIELPDYTLPAFPLTSKAQLELSALLNRHSVENLSKKIGGALEILQENAAGINDDQFQKVQTLEAHKEKLSKLQNSDASPERIESERAIVEKLEETVIAQQETVQRMTDDMEKNLRRMIDAQEYLSQTRETLKELSRAAANSSSQAPRTQPNSSARRANPTDASPSPSAPQGFTPTDPANTGSTQQSLAAPSQLDAFRTKLTAKKDRYDLFPQRKKYAQNNDYRTFRKLLHDAQHQDSDVPVPHENTWFPEENQGRGGAKPGETRGGGTAGGEGEDDDDDLAVAKESISTRCPLTLQEFVNPVTSRKCPHSFEEEAILGMIRASGRRVDVGGVVDIDVDEDGVAASGARTQGGRGRGRTAAPSTAVGGTQERAVQCPVPGCEKVLTKGDLYEDRVLKRKIARLQRAMRREEEEESSGEEEEGRRGKKRRRDGRTVVEVGSGDEDEVDGEEVTGTSRRSRLKSEGGEGRGREASGEL</sequence>
<keyword evidence="9" id="KW-0539">Nucleus</keyword>
<keyword evidence="7" id="KW-0833">Ubl conjugation pathway</keyword>
<feature type="domain" description="SP-RING-type" evidence="11">
    <location>
        <begin position="296"/>
        <end position="399"/>
    </location>
</feature>
<comment type="caution">
    <text evidence="12">The sequence shown here is derived from an EMBL/GenBank/DDBJ whole genome shotgun (WGS) entry which is preliminary data.</text>
</comment>
<comment type="subcellular location">
    <subcellularLocation>
        <location evidence="1">Nucleus</location>
    </subcellularLocation>
</comment>
<evidence type="ECO:0000256" key="1">
    <source>
        <dbReference type="ARBA" id="ARBA00004123"/>
    </source>
</evidence>
<feature type="region of interest" description="Disordered" evidence="10">
    <location>
        <begin position="362"/>
        <end position="388"/>
    </location>
</feature>